<name>A0ABS1SN77_9MICO</name>
<dbReference type="InterPro" id="IPR015262">
    <property type="entry name" value="tRNA_Ile_lys_synt_subst-bd"/>
</dbReference>
<accession>A0ABS1SN77</accession>
<dbReference type="PANTHER" id="PTHR43033:SF1">
    <property type="entry name" value="TRNA(ILE)-LYSIDINE SYNTHASE-RELATED"/>
    <property type="match status" value="1"/>
</dbReference>
<keyword evidence="3 7" id="KW-0819">tRNA processing</keyword>
<dbReference type="PANTHER" id="PTHR43033">
    <property type="entry name" value="TRNA(ILE)-LYSIDINE SYNTHASE-RELATED"/>
    <property type="match status" value="1"/>
</dbReference>
<dbReference type="Gene3D" id="3.40.50.620">
    <property type="entry name" value="HUPs"/>
    <property type="match status" value="1"/>
</dbReference>
<dbReference type="NCBIfam" id="TIGR02432">
    <property type="entry name" value="lysidine_TilS_N"/>
    <property type="match status" value="1"/>
</dbReference>
<comment type="catalytic activity">
    <reaction evidence="6 7">
        <text>cytidine(34) in tRNA(Ile2) + L-lysine + ATP = lysidine(34) in tRNA(Ile2) + AMP + diphosphate + H(+)</text>
        <dbReference type="Rhea" id="RHEA:43744"/>
        <dbReference type="Rhea" id="RHEA-COMP:10625"/>
        <dbReference type="Rhea" id="RHEA-COMP:10670"/>
        <dbReference type="ChEBI" id="CHEBI:15378"/>
        <dbReference type="ChEBI" id="CHEBI:30616"/>
        <dbReference type="ChEBI" id="CHEBI:32551"/>
        <dbReference type="ChEBI" id="CHEBI:33019"/>
        <dbReference type="ChEBI" id="CHEBI:82748"/>
        <dbReference type="ChEBI" id="CHEBI:83665"/>
        <dbReference type="ChEBI" id="CHEBI:456215"/>
        <dbReference type="EC" id="6.3.4.19"/>
    </reaction>
</comment>
<keyword evidence="4 7" id="KW-0547">Nucleotide-binding</keyword>
<evidence type="ECO:0000313" key="11">
    <source>
        <dbReference type="Proteomes" id="UP001646141"/>
    </source>
</evidence>
<evidence type="ECO:0000256" key="1">
    <source>
        <dbReference type="ARBA" id="ARBA00022490"/>
    </source>
</evidence>
<dbReference type="Pfam" id="PF01171">
    <property type="entry name" value="ATP_bind_3"/>
    <property type="match status" value="1"/>
</dbReference>
<evidence type="ECO:0000259" key="8">
    <source>
        <dbReference type="Pfam" id="PF01171"/>
    </source>
</evidence>
<dbReference type="CDD" id="cd01992">
    <property type="entry name" value="TilS_N"/>
    <property type="match status" value="1"/>
</dbReference>
<sequence length="359" mass="37444">MSDRPLLDTRRAVRRALASLRARSGPEPLVLVALSGGADSLALAAATAVEAPKLGVRAGALLIDHGLQAGSEEVAERAGEQASALGLGPVLVRRVRVAAGASGGPEAAARDARYTEFRSVAAEAGASAILTGHTRSDQAEQVLLGIARGSGSRTLAGIPERRPLGTECELLRPFLGADPEITREVTRAACERAELVPWDDPHNDDDRFARVRVRRRVLPVLAEELGGGITAALARTADLAREDADALDAFAAEALAGLRRAEQQDAVHAPGAPGAADHEVLLPAAGIAGLPAAIRNRVIRLAGVEFGAHLSREHTLALAALATDWRGQGPVFVPGIRGTRAAGLLRLTRQTGSPREKRD</sequence>
<dbReference type="Pfam" id="PF09179">
    <property type="entry name" value="TilS"/>
    <property type="match status" value="1"/>
</dbReference>
<dbReference type="InterPro" id="IPR012795">
    <property type="entry name" value="tRNA_Ile_lys_synt_N"/>
</dbReference>
<comment type="caution">
    <text evidence="10">The sequence shown here is derived from an EMBL/GenBank/DDBJ whole genome shotgun (WGS) entry which is preliminary data.</text>
</comment>
<dbReference type="InterPro" id="IPR014729">
    <property type="entry name" value="Rossmann-like_a/b/a_fold"/>
</dbReference>
<dbReference type="SUPFAM" id="SSF82829">
    <property type="entry name" value="MesJ substrate recognition domain-like"/>
    <property type="match status" value="1"/>
</dbReference>
<feature type="domain" description="tRNA(Ile)-lysidine/2-thiocytidine synthase N-terminal" evidence="8">
    <location>
        <begin position="30"/>
        <end position="215"/>
    </location>
</feature>
<evidence type="ECO:0000256" key="4">
    <source>
        <dbReference type="ARBA" id="ARBA00022741"/>
    </source>
</evidence>
<feature type="domain" description="tRNA(Ile)-lysidine synthase substrate-binding" evidence="9">
    <location>
        <begin position="282"/>
        <end position="337"/>
    </location>
</feature>
<keyword evidence="5 7" id="KW-0067">ATP-binding</keyword>
<proteinExistence type="inferred from homology"/>
<dbReference type="RefSeq" id="WP_202381642.1">
    <property type="nucleotide sequence ID" value="NZ_BAAAMA010000002.1"/>
</dbReference>
<evidence type="ECO:0000256" key="3">
    <source>
        <dbReference type="ARBA" id="ARBA00022694"/>
    </source>
</evidence>
<keyword evidence="2 7" id="KW-0436">Ligase</keyword>
<dbReference type="SUPFAM" id="SSF52402">
    <property type="entry name" value="Adenine nucleotide alpha hydrolases-like"/>
    <property type="match status" value="1"/>
</dbReference>
<gene>
    <name evidence="7 10" type="primary">tilS</name>
    <name evidence="10" type="ORF">D3226_06540</name>
</gene>
<evidence type="ECO:0000313" key="10">
    <source>
        <dbReference type="EMBL" id="MBL3689617.1"/>
    </source>
</evidence>
<dbReference type="InterPro" id="IPR011063">
    <property type="entry name" value="TilS/TtcA_N"/>
</dbReference>
<dbReference type="EMBL" id="QYAD01000002">
    <property type="protein sequence ID" value="MBL3689617.1"/>
    <property type="molecule type" value="Genomic_DNA"/>
</dbReference>
<evidence type="ECO:0000256" key="7">
    <source>
        <dbReference type="HAMAP-Rule" id="MF_01161"/>
    </source>
</evidence>
<comment type="subcellular location">
    <subcellularLocation>
        <location evidence="7">Cytoplasm</location>
    </subcellularLocation>
</comment>
<dbReference type="HAMAP" id="MF_01161">
    <property type="entry name" value="tRNA_Ile_lys_synt"/>
    <property type="match status" value="1"/>
</dbReference>
<evidence type="ECO:0000256" key="2">
    <source>
        <dbReference type="ARBA" id="ARBA00022598"/>
    </source>
</evidence>
<comment type="function">
    <text evidence="7">Ligates lysine onto the cytidine present at position 34 of the AUA codon-specific tRNA(Ile) that contains the anticodon CAU, in an ATP-dependent manner. Cytidine is converted to lysidine, thus changing the amino acid specificity of the tRNA from methionine to isoleucine.</text>
</comment>
<keyword evidence="1 7" id="KW-0963">Cytoplasm</keyword>
<evidence type="ECO:0000259" key="9">
    <source>
        <dbReference type="Pfam" id="PF09179"/>
    </source>
</evidence>
<comment type="similarity">
    <text evidence="7">Belongs to the tRNA(Ile)-lysidine synthase family.</text>
</comment>
<reference evidence="10 11" key="1">
    <citation type="submission" date="2018-09" db="EMBL/GenBank/DDBJ databases">
        <title>Comparative genomics of Leucobacter spp.</title>
        <authorList>
            <person name="Reis A.C."/>
            <person name="Kolvenbach B.A."/>
            <person name="Corvini P.F.X."/>
            <person name="Nunes O.C."/>
        </authorList>
    </citation>
    <scope>NUCLEOTIDE SEQUENCE [LARGE SCALE GENOMIC DNA]</scope>
    <source>
        <strain evidence="10 11">L-1</strain>
    </source>
</reference>
<protein>
    <recommendedName>
        <fullName evidence="7">tRNA(Ile)-lysidine synthase</fullName>
        <ecNumber evidence="7">6.3.4.19</ecNumber>
    </recommendedName>
    <alternativeName>
        <fullName evidence="7">tRNA(Ile)-2-lysyl-cytidine synthase</fullName>
    </alternativeName>
    <alternativeName>
        <fullName evidence="7">tRNA(Ile)-lysidine synthetase</fullName>
    </alternativeName>
</protein>
<dbReference type="Proteomes" id="UP001646141">
    <property type="component" value="Unassembled WGS sequence"/>
</dbReference>
<feature type="binding site" evidence="7">
    <location>
        <begin position="35"/>
        <end position="40"/>
    </location>
    <ligand>
        <name>ATP</name>
        <dbReference type="ChEBI" id="CHEBI:30616"/>
    </ligand>
</feature>
<evidence type="ECO:0000256" key="5">
    <source>
        <dbReference type="ARBA" id="ARBA00022840"/>
    </source>
</evidence>
<dbReference type="InterPro" id="IPR012094">
    <property type="entry name" value="tRNA_Ile_lys_synt"/>
</dbReference>
<organism evidence="10 11">
    <name type="scientific">Leucobacter chromiireducens subsp. chromiireducens</name>
    <dbReference type="NCBI Taxonomy" id="660067"/>
    <lineage>
        <taxon>Bacteria</taxon>
        <taxon>Bacillati</taxon>
        <taxon>Actinomycetota</taxon>
        <taxon>Actinomycetes</taxon>
        <taxon>Micrococcales</taxon>
        <taxon>Microbacteriaceae</taxon>
        <taxon>Leucobacter</taxon>
    </lineage>
</organism>
<comment type="domain">
    <text evidence="7">The N-terminal region contains the highly conserved SGGXDS motif, predicted to be a P-loop motif involved in ATP binding.</text>
</comment>
<keyword evidence="11" id="KW-1185">Reference proteome</keyword>
<evidence type="ECO:0000256" key="6">
    <source>
        <dbReference type="ARBA" id="ARBA00048539"/>
    </source>
</evidence>
<dbReference type="EC" id="6.3.4.19" evidence="7"/>